<evidence type="ECO:0000313" key="2">
    <source>
        <dbReference type="EMBL" id="KAF4946060.1"/>
    </source>
</evidence>
<dbReference type="SUPFAM" id="SSF57959">
    <property type="entry name" value="Leucine zipper domain"/>
    <property type="match status" value="1"/>
</dbReference>
<proteinExistence type="predicted"/>
<sequence>MYHETKTSTAKARQLKKRENDRKAQRSSRERTKSRIVQLESMVDMLKQANSNTQIAALMDKLSKVTKERDNLLQVLDSLGSIIRRHLGNWTTSELPSDTISNPSQYADIAQSTPAERIVPITTQRLTPETSNSIILEPPINSTLPDTFAYDGWNYTFNNFILASAENGLISTWPLADIHTPL</sequence>
<name>A0A8H4SV01_9HYPO</name>
<dbReference type="PANTHER" id="PTHR37012">
    <property type="entry name" value="B-ZIP TRANSCRIPTION FACTOR (EUROFUNG)-RELATED"/>
    <property type="match status" value="1"/>
</dbReference>
<organism evidence="2 3">
    <name type="scientific">Fusarium gaditjirri</name>
    <dbReference type="NCBI Taxonomy" id="282569"/>
    <lineage>
        <taxon>Eukaryota</taxon>
        <taxon>Fungi</taxon>
        <taxon>Dikarya</taxon>
        <taxon>Ascomycota</taxon>
        <taxon>Pezizomycotina</taxon>
        <taxon>Sordariomycetes</taxon>
        <taxon>Hypocreomycetidae</taxon>
        <taxon>Hypocreales</taxon>
        <taxon>Nectriaceae</taxon>
        <taxon>Fusarium</taxon>
        <taxon>Fusarium nisikadoi species complex</taxon>
    </lineage>
</organism>
<dbReference type="InterPro" id="IPR046347">
    <property type="entry name" value="bZIP_sf"/>
</dbReference>
<dbReference type="Proteomes" id="UP000604273">
    <property type="component" value="Unassembled WGS sequence"/>
</dbReference>
<feature type="region of interest" description="Disordered" evidence="1">
    <location>
        <begin position="1"/>
        <end position="33"/>
    </location>
</feature>
<dbReference type="EMBL" id="JABFAI010000340">
    <property type="protein sequence ID" value="KAF4946060.1"/>
    <property type="molecule type" value="Genomic_DNA"/>
</dbReference>
<comment type="caution">
    <text evidence="2">The sequence shown here is derived from an EMBL/GenBank/DDBJ whole genome shotgun (WGS) entry which is preliminary data.</text>
</comment>
<dbReference type="CDD" id="cd14688">
    <property type="entry name" value="bZIP_YAP"/>
    <property type="match status" value="1"/>
</dbReference>
<gene>
    <name evidence="2" type="ORF">FGADI_11472</name>
</gene>
<dbReference type="PANTHER" id="PTHR37012:SF2">
    <property type="entry name" value="BZIP DOMAIN-CONTAINING PROTEIN-RELATED"/>
    <property type="match status" value="1"/>
</dbReference>
<accession>A0A8H4SV01</accession>
<reference evidence="2" key="2">
    <citation type="submission" date="2020-05" db="EMBL/GenBank/DDBJ databases">
        <authorList>
            <person name="Kim H.-S."/>
            <person name="Proctor R.H."/>
            <person name="Brown D.W."/>
        </authorList>
    </citation>
    <scope>NUCLEOTIDE SEQUENCE</scope>
    <source>
        <strain evidence="2">NRRL 45417</strain>
    </source>
</reference>
<keyword evidence="3" id="KW-1185">Reference proteome</keyword>
<evidence type="ECO:0000256" key="1">
    <source>
        <dbReference type="SAM" id="MobiDB-lite"/>
    </source>
</evidence>
<evidence type="ECO:0000313" key="3">
    <source>
        <dbReference type="Proteomes" id="UP000604273"/>
    </source>
</evidence>
<dbReference type="AlphaFoldDB" id="A0A8H4SV01"/>
<dbReference type="OrthoDB" id="5086080at2759"/>
<reference evidence="2" key="1">
    <citation type="journal article" date="2020" name="BMC Genomics">
        <title>Correction to: Identification and distribution of gene clusters required for synthesis of sphingolipid metabolism inhibitors in diverse species of the filamentous fungus Fusarium.</title>
        <authorList>
            <person name="Kim H.S."/>
            <person name="Lohmar J.M."/>
            <person name="Busman M."/>
            <person name="Brown D.W."/>
            <person name="Naumann T.A."/>
            <person name="Divon H.H."/>
            <person name="Lysoe E."/>
            <person name="Uhlig S."/>
            <person name="Proctor R.H."/>
        </authorList>
    </citation>
    <scope>NUCLEOTIDE SEQUENCE</scope>
    <source>
        <strain evidence="2">NRRL 45417</strain>
    </source>
</reference>
<protein>
    <recommendedName>
        <fullName evidence="4">BZIP domain-containing protein</fullName>
    </recommendedName>
</protein>
<dbReference type="GO" id="GO:0003700">
    <property type="term" value="F:DNA-binding transcription factor activity"/>
    <property type="evidence" value="ECO:0007669"/>
    <property type="project" value="InterPro"/>
</dbReference>
<evidence type="ECO:0008006" key="4">
    <source>
        <dbReference type="Google" id="ProtNLM"/>
    </source>
</evidence>
<feature type="compositionally biased region" description="Basic and acidic residues" evidence="1">
    <location>
        <begin position="17"/>
        <end position="33"/>
    </location>
</feature>